<evidence type="ECO:0000313" key="2">
    <source>
        <dbReference type="EMBL" id="SHI78944.1"/>
    </source>
</evidence>
<dbReference type="AlphaFoldDB" id="A0A1M6E0A5"/>
<protein>
    <submittedName>
        <fullName evidence="2">Putative F0F1-ATPase subunit Ca2+/Mg2+ transporter</fullName>
    </submittedName>
</protein>
<keyword evidence="1" id="KW-0472">Membrane</keyword>
<organism evidence="2 3">
    <name type="scientific">Flavobacterium haoranii</name>
    <dbReference type="NCBI Taxonomy" id="683124"/>
    <lineage>
        <taxon>Bacteria</taxon>
        <taxon>Pseudomonadati</taxon>
        <taxon>Bacteroidota</taxon>
        <taxon>Flavobacteriia</taxon>
        <taxon>Flavobacteriales</taxon>
        <taxon>Flavobacteriaceae</taxon>
        <taxon>Flavobacterium</taxon>
    </lineage>
</organism>
<sequence length="73" mass="8570">MNNPKKQPSKWLYFVTIPSQMGVTILLFSYIGSKLDEYYQKTYLKQSLTLFGVFLALYLVIKKVQQISKEDNE</sequence>
<dbReference type="Proteomes" id="UP000184232">
    <property type="component" value="Unassembled WGS sequence"/>
</dbReference>
<dbReference type="EMBL" id="FQZH01000001">
    <property type="protein sequence ID" value="SHI78944.1"/>
    <property type="molecule type" value="Genomic_DNA"/>
</dbReference>
<evidence type="ECO:0000313" key="3">
    <source>
        <dbReference type="Proteomes" id="UP000184232"/>
    </source>
</evidence>
<dbReference type="Pfam" id="PF09527">
    <property type="entry name" value="ATPase_gene1"/>
    <property type="match status" value="1"/>
</dbReference>
<feature type="transmembrane region" description="Helical" evidence="1">
    <location>
        <begin position="12"/>
        <end position="31"/>
    </location>
</feature>
<name>A0A1M6E0A5_9FLAO</name>
<proteinExistence type="predicted"/>
<dbReference type="STRING" id="683124.SAMN05444337_0803"/>
<accession>A0A1M6E0A5</accession>
<keyword evidence="1" id="KW-0812">Transmembrane</keyword>
<feature type="transmembrane region" description="Helical" evidence="1">
    <location>
        <begin position="43"/>
        <end position="61"/>
    </location>
</feature>
<reference evidence="2 3" key="1">
    <citation type="submission" date="2016-11" db="EMBL/GenBank/DDBJ databases">
        <authorList>
            <person name="Jaros S."/>
            <person name="Januszkiewicz K."/>
            <person name="Wedrychowicz H."/>
        </authorList>
    </citation>
    <scope>NUCLEOTIDE SEQUENCE [LARGE SCALE GENOMIC DNA]</scope>
    <source>
        <strain evidence="2 3">DSM 22807</strain>
    </source>
</reference>
<dbReference type="RefSeq" id="WP_072781938.1">
    <property type="nucleotide sequence ID" value="NZ_CP045292.1"/>
</dbReference>
<gene>
    <name evidence="2" type="ORF">SAMN05444337_0803</name>
</gene>
<dbReference type="OrthoDB" id="9798708at2"/>
<keyword evidence="3" id="KW-1185">Reference proteome</keyword>
<evidence type="ECO:0000256" key="1">
    <source>
        <dbReference type="SAM" id="Phobius"/>
    </source>
</evidence>
<dbReference type="InterPro" id="IPR032820">
    <property type="entry name" value="ATPase_put"/>
</dbReference>
<keyword evidence="1" id="KW-1133">Transmembrane helix</keyword>